<evidence type="ECO:0000256" key="1">
    <source>
        <dbReference type="ARBA" id="ARBA00022603"/>
    </source>
</evidence>
<accession>A0ABD3QSJ6</accession>
<feature type="compositionally biased region" description="Low complexity" evidence="3">
    <location>
        <begin position="173"/>
        <end position="185"/>
    </location>
</feature>
<feature type="compositionally biased region" description="Acidic residues" evidence="3">
    <location>
        <begin position="264"/>
        <end position="279"/>
    </location>
</feature>
<protein>
    <recommendedName>
        <fullName evidence="4">Fe2OG dioxygenase domain-containing protein</fullName>
    </recommendedName>
</protein>
<dbReference type="PANTHER" id="PTHR13069">
    <property type="entry name" value="ALKYLATED DNA REPAIR PROTEIN ALKB HOMOLOG 8"/>
    <property type="match status" value="1"/>
</dbReference>
<feature type="compositionally biased region" description="Acidic residues" evidence="3">
    <location>
        <begin position="76"/>
        <end position="86"/>
    </location>
</feature>
<dbReference type="PROSITE" id="PS51471">
    <property type="entry name" value="FE2OG_OXY"/>
    <property type="match status" value="1"/>
</dbReference>
<dbReference type="GO" id="GO:0032259">
    <property type="term" value="P:methylation"/>
    <property type="evidence" value="ECO:0007669"/>
    <property type="project" value="UniProtKB-KW"/>
</dbReference>
<feature type="region of interest" description="Disordered" evidence="3">
    <location>
        <begin position="497"/>
        <end position="521"/>
    </location>
</feature>
<dbReference type="Gene3D" id="2.60.120.590">
    <property type="entry name" value="Alpha-ketoglutarate-dependent dioxygenase AlkB-like"/>
    <property type="match status" value="1"/>
</dbReference>
<dbReference type="InterPro" id="IPR029063">
    <property type="entry name" value="SAM-dependent_MTases_sf"/>
</dbReference>
<feature type="region of interest" description="Disordered" evidence="3">
    <location>
        <begin position="53"/>
        <end position="99"/>
    </location>
</feature>
<gene>
    <name evidence="5" type="ORF">ACHAW5_001971</name>
</gene>
<evidence type="ECO:0000259" key="4">
    <source>
        <dbReference type="PROSITE" id="PS51471"/>
    </source>
</evidence>
<proteinExistence type="predicted"/>
<organism evidence="5 6">
    <name type="scientific">Stephanodiscus triporus</name>
    <dbReference type="NCBI Taxonomy" id="2934178"/>
    <lineage>
        <taxon>Eukaryota</taxon>
        <taxon>Sar</taxon>
        <taxon>Stramenopiles</taxon>
        <taxon>Ochrophyta</taxon>
        <taxon>Bacillariophyta</taxon>
        <taxon>Coscinodiscophyceae</taxon>
        <taxon>Thalassiosirophycidae</taxon>
        <taxon>Stephanodiscales</taxon>
        <taxon>Stephanodiscaceae</taxon>
        <taxon>Stephanodiscus</taxon>
    </lineage>
</organism>
<dbReference type="InterPro" id="IPR037151">
    <property type="entry name" value="AlkB-like_sf"/>
</dbReference>
<feature type="domain" description="Fe2OG dioxygenase" evidence="4">
    <location>
        <begin position="664"/>
        <end position="794"/>
    </location>
</feature>
<keyword evidence="1" id="KW-0489">Methyltransferase</keyword>
<dbReference type="Gene3D" id="3.40.50.150">
    <property type="entry name" value="Vaccinia Virus protein VP39"/>
    <property type="match status" value="1"/>
</dbReference>
<dbReference type="EMBL" id="JALLAZ020000123">
    <property type="protein sequence ID" value="KAL3803107.1"/>
    <property type="molecule type" value="Genomic_DNA"/>
</dbReference>
<evidence type="ECO:0000256" key="2">
    <source>
        <dbReference type="ARBA" id="ARBA00022679"/>
    </source>
</evidence>
<dbReference type="SUPFAM" id="SSF51197">
    <property type="entry name" value="Clavaminate synthase-like"/>
    <property type="match status" value="1"/>
</dbReference>
<dbReference type="AlphaFoldDB" id="A0ABD3QSJ6"/>
<dbReference type="GO" id="GO:0006400">
    <property type="term" value="P:tRNA modification"/>
    <property type="evidence" value="ECO:0007669"/>
    <property type="project" value="UniProtKB-ARBA"/>
</dbReference>
<dbReference type="Proteomes" id="UP001530315">
    <property type="component" value="Unassembled WGS sequence"/>
</dbReference>
<feature type="region of interest" description="Disordered" evidence="3">
    <location>
        <begin position="254"/>
        <end position="281"/>
    </location>
</feature>
<name>A0ABD3QSJ6_9STRA</name>
<keyword evidence="2" id="KW-0808">Transferase</keyword>
<dbReference type="InterPro" id="IPR051422">
    <property type="entry name" value="AlkB_tRNA_MeTrf/Diox"/>
</dbReference>
<dbReference type="CDD" id="cd02440">
    <property type="entry name" value="AdoMet_MTases"/>
    <property type="match status" value="1"/>
</dbReference>
<comment type="caution">
    <text evidence="5">The sequence shown here is derived from an EMBL/GenBank/DDBJ whole genome shotgun (WGS) entry which is preliminary data.</text>
</comment>
<dbReference type="GO" id="GO:0008175">
    <property type="term" value="F:tRNA methyltransferase activity"/>
    <property type="evidence" value="ECO:0007669"/>
    <property type="project" value="UniProtKB-ARBA"/>
</dbReference>
<dbReference type="InterPro" id="IPR005123">
    <property type="entry name" value="Oxoglu/Fe-dep_dioxygenase_dom"/>
</dbReference>
<feature type="region of interest" description="Disordered" evidence="3">
    <location>
        <begin position="173"/>
        <end position="233"/>
    </location>
</feature>
<dbReference type="PANTHER" id="PTHR13069:SF21">
    <property type="entry name" value="ALKYLATED DNA REPAIR PROTEIN ALKB HOMOLOG 8"/>
    <property type="match status" value="1"/>
</dbReference>
<sequence length="1154" mass="125036">MPQAALTNDGNDGSDCANRRFVSVLPHEPLPKCSDADPFGYVHIQGSFVPRARGATTTTKARGDADDDERANTLDEEHDGDYDDDDNDRRRGGSEARASCACADVGNVERTIVSNLRRFVRRGGGGFGGGLDPADVVSARAITVLPPRGIDDDGPSRPPPSVGRVAPVAAVASSSSAGDGTSIIASDDDSTRWARAAPPKLRRSRPPLAVPADPGEDGMDGPTPTTTSTDGSRFVYVENVLSNARAEDVAFVRRRGSPGHGDVDVEDGIDVDDDDDDDDGWRSSTRRALLEIFRGTTLSSPSVDGGDDVDVVATMIIEDDVRHAFQDAMREAVSSALILEEDDDDHGRVELFMKSSVAASGKRTKGRTKQTNGRANGGDGVDRSSLMASASDVYDHLHIGMRSNRDATRLIEKWQGKRMTLSMRLPPSFMNRLCSGGSDSMKIFPSSPASSSVDVVTGKLFLDYADVMLPKGRLSSGVPRGRRRVGDVVVDDDVPLSARTSSSYQGGGGGEPSRPECTSATDHVDVPGLVLVRDYIGEAEEMVLMAALSGPHAPWAPAQCTPSGGIIRRRVQHYGYVFDYASADVLRRDEGVDRLEDEGGMKSSACPPMPSMWSSRRLVLAMSDDDVKGYIDRAVHDVRGWNALAGIIERTRRFDFAASSRCSHINQLTINEYIPGQGIGSHIDTVTAFDDGILIITLNGGTVMEFRKVIDDDVSTKTSDAHDGSSCKYNSCKICMNNIQEKKLVYLPPRSLLLLSGDARYKWEHMIVSRTTDTVDGTVLSRKLRLSLTLRTALSLPIKGEGLRPSAASPLPLYESNAFPPRWGQLSDAAAASNTDSQIRYGSGNNTASLPHAPTDDRSDLITPITESRHVHAVYDAIATQWHHTRGKRGVLWPGATQFLENIPKGSIVADIGCGDGKYFTAITVASSYVIGTDISEPLLKTAAAATGDDDGIVDGPHYQRLSMEKRALSLRPALAVADCIHLPLRSRSFDAAICIAVMHHLSTERRRIRCLAELHRIVKVGGLINVQAWALEQEDDSKRKFHGADVLVPFNAQPKYLHHTVSSTIKDEEDNGKPRNIQASVDSSPRRKGVAQMIAEQYSGAGFDTKKNLVVFQRYCHMYRKGELEYLCGQVPGLEVMESSYEKGNHVVLLRVA</sequence>
<keyword evidence="6" id="KW-1185">Reference proteome</keyword>
<dbReference type="Pfam" id="PF08241">
    <property type="entry name" value="Methyltransf_11"/>
    <property type="match status" value="1"/>
</dbReference>
<evidence type="ECO:0000313" key="5">
    <source>
        <dbReference type="EMBL" id="KAL3803107.1"/>
    </source>
</evidence>
<dbReference type="SUPFAM" id="SSF53335">
    <property type="entry name" value="S-adenosyl-L-methionine-dependent methyltransferases"/>
    <property type="match status" value="1"/>
</dbReference>
<feature type="compositionally biased region" description="Low complexity" evidence="3">
    <location>
        <begin position="220"/>
        <end position="231"/>
    </location>
</feature>
<evidence type="ECO:0000313" key="6">
    <source>
        <dbReference type="Proteomes" id="UP001530315"/>
    </source>
</evidence>
<feature type="region of interest" description="Disordered" evidence="3">
    <location>
        <begin position="359"/>
        <end position="382"/>
    </location>
</feature>
<evidence type="ECO:0000256" key="3">
    <source>
        <dbReference type="SAM" id="MobiDB-lite"/>
    </source>
</evidence>
<dbReference type="InterPro" id="IPR013216">
    <property type="entry name" value="Methyltransf_11"/>
</dbReference>
<reference evidence="5 6" key="1">
    <citation type="submission" date="2024-10" db="EMBL/GenBank/DDBJ databases">
        <title>Updated reference genomes for cyclostephanoid diatoms.</title>
        <authorList>
            <person name="Roberts W.R."/>
            <person name="Alverson A.J."/>
        </authorList>
    </citation>
    <scope>NUCLEOTIDE SEQUENCE [LARGE SCALE GENOMIC DNA]</scope>
    <source>
        <strain evidence="5 6">AJA276-08</strain>
    </source>
</reference>